<keyword evidence="2" id="KW-1185">Reference proteome</keyword>
<dbReference type="Proteomes" id="UP000245771">
    <property type="component" value="Unassembled WGS sequence"/>
</dbReference>
<name>A0A316V2Y1_9BASI</name>
<dbReference type="STRING" id="1280837.A0A316V2Y1"/>
<protein>
    <submittedName>
        <fullName evidence="1">Peroxisomal membrane protein 4</fullName>
    </submittedName>
</protein>
<gene>
    <name evidence="1" type="ORF">FA14DRAFT_138393</name>
</gene>
<dbReference type="PANTHER" id="PTHR15460:SF3">
    <property type="entry name" value="PEROXISOMAL MEMBRANE PROTEIN 4"/>
    <property type="match status" value="1"/>
</dbReference>
<dbReference type="EMBL" id="KZ819606">
    <property type="protein sequence ID" value="PWN31917.1"/>
    <property type="molecule type" value="Genomic_DNA"/>
</dbReference>
<dbReference type="PIRSF" id="PIRSF013674">
    <property type="entry name" value="PXMP4"/>
    <property type="match status" value="1"/>
</dbReference>
<dbReference type="OrthoDB" id="39659at2759"/>
<sequence>MAEILKNVESLALNPAYHDLFTVFKGARNGMVYGAKIRFPHALVMTFMFGRGTPLQKMQYVIKATRQHSLNLTKFVGLYKLLTILMRNTNSAKKELPHESFLAGCVAGYVVFGDRNPVNEQIVLYCIARCVASLLPREPVSADYPASKVIPIEKKTFSIFAALVWGCVMWLFKNRRQRLQGSLVSSMDYLYVNAEKWKDLRTLFWHNT</sequence>
<dbReference type="Pfam" id="PF02466">
    <property type="entry name" value="Tim17"/>
    <property type="match status" value="1"/>
</dbReference>
<dbReference type="PANTHER" id="PTHR15460">
    <property type="entry name" value="PEROXISOMAL MEMBRANE PROTEIN 4"/>
    <property type="match status" value="1"/>
</dbReference>
<dbReference type="GeneID" id="37018838"/>
<proteinExistence type="predicted"/>
<dbReference type="GO" id="GO:0005778">
    <property type="term" value="C:peroxisomal membrane"/>
    <property type="evidence" value="ECO:0007669"/>
    <property type="project" value="TreeGrafter"/>
</dbReference>
<dbReference type="RefSeq" id="XP_025352219.1">
    <property type="nucleotide sequence ID" value="XM_025497057.1"/>
</dbReference>
<dbReference type="AlphaFoldDB" id="A0A316V2Y1"/>
<reference evidence="1 2" key="1">
    <citation type="journal article" date="2018" name="Mol. Biol. Evol.">
        <title>Broad Genomic Sampling Reveals a Smut Pathogenic Ancestry of the Fungal Clade Ustilaginomycotina.</title>
        <authorList>
            <person name="Kijpornyongpan T."/>
            <person name="Mondo S.J."/>
            <person name="Barry K."/>
            <person name="Sandor L."/>
            <person name="Lee J."/>
            <person name="Lipzen A."/>
            <person name="Pangilinan J."/>
            <person name="LaButti K."/>
            <person name="Hainaut M."/>
            <person name="Henrissat B."/>
            <person name="Grigoriev I.V."/>
            <person name="Spatafora J.W."/>
            <person name="Aime M.C."/>
        </authorList>
    </citation>
    <scope>NUCLEOTIDE SEQUENCE [LARGE SCALE GENOMIC DNA]</scope>
    <source>
        <strain evidence="1 2">MCA 3882</strain>
    </source>
</reference>
<dbReference type="InParanoid" id="A0A316V2Y1"/>
<evidence type="ECO:0000313" key="1">
    <source>
        <dbReference type="EMBL" id="PWN31917.1"/>
    </source>
</evidence>
<dbReference type="InterPro" id="IPR019531">
    <property type="entry name" value="Pmp4"/>
</dbReference>
<evidence type="ECO:0000313" key="2">
    <source>
        <dbReference type="Proteomes" id="UP000245771"/>
    </source>
</evidence>
<organism evidence="1 2">
    <name type="scientific">Meira miltonrushii</name>
    <dbReference type="NCBI Taxonomy" id="1280837"/>
    <lineage>
        <taxon>Eukaryota</taxon>
        <taxon>Fungi</taxon>
        <taxon>Dikarya</taxon>
        <taxon>Basidiomycota</taxon>
        <taxon>Ustilaginomycotina</taxon>
        <taxon>Exobasidiomycetes</taxon>
        <taxon>Exobasidiales</taxon>
        <taxon>Brachybasidiaceae</taxon>
        <taxon>Meira</taxon>
    </lineage>
</organism>
<accession>A0A316V2Y1</accession>